<keyword evidence="2" id="KW-0378">Hydrolase</keyword>
<dbReference type="Pfam" id="PF18741">
    <property type="entry name" value="MTES_1575"/>
    <property type="match status" value="1"/>
</dbReference>
<keyword evidence="3" id="KW-1185">Reference proteome</keyword>
<dbReference type="Proteomes" id="UP001596166">
    <property type="component" value="Unassembled WGS sequence"/>
</dbReference>
<organism evidence="2 3">
    <name type="scientific">Azospirillum himalayense</name>
    <dbReference type="NCBI Taxonomy" id="654847"/>
    <lineage>
        <taxon>Bacteria</taxon>
        <taxon>Pseudomonadati</taxon>
        <taxon>Pseudomonadota</taxon>
        <taxon>Alphaproteobacteria</taxon>
        <taxon>Rhodospirillales</taxon>
        <taxon>Azospirillaceae</taxon>
        <taxon>Azospirillum</taxon>
    </lineage>
</organism>
<dbReference type="RefSeq" id="WP_376993350.1">
    <property type="nucleotide sequence ID" value="NZ_JBHSLC010000002.1"/>
</dbReference>
<dbReference type="GO" id="GO:0004519">
    <property type="term" value="F:endonuclease activity"/>
    <property type="evidence" value="ECO:0007669"/>
    <property type="project" value="UniProtKB-KW"/>
</dbReference>
<evidence type="ECO:0000313" key="3">
    <source>
        <dbReference type="Proteomes" id="UP001596166"/>
    </source>
</evidence>
<evidence type="ECO:0000259" key="1">
    <source>
        <dbReference type="Pfam" id="PF18741"/>
    </source>
</evidence>
<sequence>MKAKSGGEIEALFVQRATSFVRSLGLAADVDLASALPNLCQSDIERRMLVELSYSPPWHDMKRMGEVVIHDHTMGGMPDRQVVMAPQYPVGRYRVDIGIIVNGYDGDRLLIAIECDGHDFHEKTKEQASRDKRRDRAFQKIGWMVFRFTGSDIFRKGEECADEVATFVAEWLDASLDAHLKRLGV</sequence>
<gene>
    <name evidence="2" type="ORF">ACFPMG_00760</name>
</gene>
<dbReference type="Gene3D" id="3.40.960.10">
    <property type="entry name" value="VSR Endonuclease"/>
    <property type="match status" value="1"/>
</dbReference>
<evidence type="ECO:0000313" key="2">
    <source>
        <dbReference type="EMBL" id="MFC5353523.1"/>
    </source>
</evidence>
<keyword evidence="2" id="KW-0255">Endonuclease</keyword>
<proteinExistence type="predicted"/>
<comment type="caution">
    <text evidence="2">The sequence shown here is derived from an EMBL/GenBank/DDBJ whole genome shotgun (WGS) entry which is preliminary data.</text>
</comment>
<dbReference type="InterPro" id="IPR049468">
    <property type="entry name" value="Restrct_endonuc-II-like_dom"/>
</dbReference>
<feature type="domain" description="Restriction endonuclease type II-like" evidence="1">
    <location>
        <begin position="80"/>
        <end position="165"/>
    </location>
</feature>
<protein>
    <submittedName>
        <fullName evidence="2">Endonuclease domain-containing protein</fullName>
    </submittedName>
</protein>
<dbReference type="InterPro" id="IPR011335">
    <property type="entry name" value="Restrct_endonuc-II-like"/>
</dbReference>
<dbReference type="SUPFAM" id="SSF52980">
    <property type="entry name" value="Restriction endonuclease-like"/>
    <property type="match status" value="1"/>
</dbReference>
<name>A0ABW0FZF2_9PROT</name>
<keyword evidence="2" id="KW-0540">Nuclease</keyword>
<accession>A0ABW0FZF2</accession>
<reference evidence="3" key="1">
    <citation type="journal article" date="2019" name="Int. J. Syst. Evol. Microbiol.">
        <title>The Global Catalogue of Microorganisms (GCM) 10K type strain sequencing project: providing services to taxonomists for standard genome sequencing and annotation.</title>
        <authorList>
            <consortium name="The Broad Institute Genomics Platform"/>
            <consortium name="The Broad Institute Genome Sequencing Center for Infectious Disease"/>
            <person name="Wu L."/>
            <person name="Ma J."/>
        </authorList>
    </citation>
    <scope>NUCLEOTIDE SEQUENCE [LARGE SCALE GENOMIC DNA]</scope>
    <source>
        <strain evidence="3">CCUG 58760</strain>
    </source>
</reference>
<dbReference type="EMBL" id="JBHSLC010000002">
    <property type="protein sequence ID" value="MFC5353523.1"/>
    <property type="molecule type" value="Genomic_DNA"/>
</dbReference>